<evidence type="ECO:0000313" key="2">
    <source>
        <dbReference type="Proteomes" id="UP000034805"/>
    </source>
</evidence>
<name>A0A0N8JZF9_SCLFO</name>
<dbReference type="AlphaFoldDB" id="A0A0N8JZF9"/>
<dbReference type="Proteomes" id="UP000034805">
    <property type="component" value="Unassembled WGS sequence"/>
</dbReference>
<reference evidence="1 2" key="1">
    <citation type="submission" date="2015-08" db="EMBL/GenBank/DDBJ databases">
        <title>The genome of the Asian arowana (Scleropages formosus).</title>
        <authorList>
            <person name="Tan M.H."/>
            <person name="Gan H.M."/>
            <person name="Croft L.J."/>
            <person name="Austin C.M."/>
        </authorList>
    </citation>
    <scope>NUCLEOTIDE SEQUENCE [LARGE SCALE GENOMIC DNA]</scope>
    <source>
        <strain evidence="1">Aro1</strain>
    </source>
</reference>
<protein>
    <submittedName>
        <fullName evidence="1">Uncharacterized protein</fullName>
    </submittedName>
</protein>
<gene>
    <name evidence="1" type="ORF">Z043_112027</name>
</gene>
<proteinExistence type="predicted"/>
<accession>A0A0N8JZF9</accession>
<dbReference type="EMBL" id="JARO02004068">
    <property type="protein sequence ID" value="KPP69225.1"/>
    <property type="molecule type" value="Genomic_DNA"/>
</dbReference>
<organism evidence="1 2">
    <name type="scientific">Scleropages formosus</name>
    <name type="common">Asian bonytongue</name>
    <name type="synonym">Osteoglossum formosum</name>
    <dbReference type="NCBI Taxonomy" id="113540"/>
    <lineage>
        <taxon>Eukaryota</taxon>
        <taxon>Metazoa</taxon>
        <taxon>Chordata</taxon>
        <taxon>Craniata</taxon>
        <taxon>Vertebrata</taxon>
        <taxon>Euteleostomi</taxon>
        <taxon>Actinopterygii</taxon>
        <taxon>Neopterygii</taxon>
        <taxon>Teleostei</taxon>
        <taxon>Osteoglossocephala</taxon>
        <taxon>Osteoglossomorpha</taxon>
        <taxon>Osteoglossiformes</taxon>
        <taxon>Osteoglossidae</taxon>
        <taxon>Scleropages</taxon>
    </lineage>
</organism>
<sequence length="259" mass="28264">MATRTGLRRTGLLVLPEQLSSREFLAADDEEDAFSADRFPLWYRRAAEQLPGTFTYSIPFSTGSGPSTTVLASTAIQLHDGTKSPTVAAVVPAALRHIAVVLWFCGLLPDTALGIQMNLGFFQRKFWTACRQVRPTGGTEAHIQHALGGETEVADGARGSCSSLTWTLALPVCCSGWKVLCQLRQPAACFFLLQSLSCYVIDNNGFVLVSRHPSRLRPGNSKLRLFLLDRLVLRGGRGSRDEPATPHGLLQKVGIVRTR</sequence>
<comment type="caution">
    <text evidence="1">The sequence shown here is derived from an EMBL/GenBank/DDBJ whole genome shotgun (WGS) entry which is preliminary data.</text>
</comment>
<evidence type="ECO:0000313" key="1">
    <source>
        <dbReference type="EMBL" id="KPP69225.1"/>
    </source>
</evidence>